<sequence>MRADLVQLPRALFRASTIREQEPRLAEQLNIPLYQVMEAAGEAAWQQLLRRWPQCQALVVLCGGGNNAGDGYVLARLAKAQGRQVRLLQAQPERALTGDAARAQQAWLASGGEVLPLQQIPADGSLYVDALVGTGLRGPLRQEMAQWVEQLNRLNAPVLSLDIPSGLNGETGAVTGLAVKATHTITFVGVKPALLTGAAREYVGELSFAPLQLGQALAARPADVLLGSPRQLKDWLPDRSVASHKGQHGRVLLLGGEAGMGGALLLAAGAALRVGTGLVAAMGHQSVVAPMLARHPEVMVEALESEALAQRLAWADAIVLGPGLGQGAVAAQCLPQVLAQSQPVLLDADGLNWLAEHPRHQDNWVLTPHPGEAARLLGCSVAEIEADRFGAARRLQQRYGGVVVLKGPGTLIDGGDGPQLLLPVGNPGLATGGSGDLLSGIIGGLLSQGLAPMSAACAGVLIHGEAADDALGPGPKGMLPSDLLPHIRNRVNQGDV</sequence>
<dbReference type="SUPFAM" id="SSF64153">
    <property type="entry name" value="YjeF N-terminal domain-like"/>
    <property type="match status" value="1"/>
</dbReference>
<proteinExistence type="inferred from homology"/>
<name>A0A1M5XA92_9GAMM</name>
<evidence type="ECO:0000256" key="10">
    <source>
        <dbReference type="ARBA" id="ARBA00023027"/>
    </source>
</evidence>
<feature type="binding site" evidence="18">
    <location>
        <begin position="133"/>
        <end position="139"/>
    </location>
    <ligand>
        <name>(6S)-NADPHX</name>
        <dbReference type="ChEBI" id="CHEBI:64076"/>
    </ligand>
</feature>
<evidence type="ECO:0000256" key="19">
    <source>
        <dbReference type="PIRNR" id="PIRNR017184"/>
    </source>
</evidence>
<keyword evidence="7 17" id="KW-0067">ATP-binding</keyword>
<dbReference type="EC" id="4.2.1.136" evidence="19"/>
<evidence type="ECO:0000313" key="22">
    <source>
        <dbReference type="EMBL" id="SHH96562.1"/>
    </source>
</evidence>
<dbReference type="RefSeq" id="WP_073325929.1">
    <property type="nucleotide sequence ID" value="NZ_FQXG01000005.1"/>
</dbReference>
<dbReference type="InterPro" id="IPR000631">
    <property type="entry name" value="CARKD"/>
</dbReference>
<feature type="binding site" evidence="17">
    <location>
        <position position="435"/>
    </location>
    <ligand>
        <name>AMP</name>
        <dbReference type="ChEBI" id="CHEBI:456215"/>
    </ligand>
</feature>
<evidence type="ECO:0000256" key="17">
    <source>
        <dbReference type="HAMAP-Rule" id="MF_01965"/>
    </source>
</evidence>
<evidence type="ECO:0000313" key="23">
    <source>
        <dbReference type="Proteomes" id="UP000184268"/>
    </source>
</evidence>
<feature type="binding site" evidence="18">
    <location>
        <position position="162"/>
    </location>
    <ligand>
        <name>(6S)-NADPHX</name>
        <dbReference type="ChEBI" id="CHEBI:64076"/>
    </ligand>
</feature>
<evidence type="ECO:0000256" key="2">
    <source>
        <dbReference type="ARBA" id="ARBA00000909"/>
    </source>
</evidence>
<dbReference type="HAMAP" id="MF_01965">
    <property type="entry name" value="NADHX_dehydratase"/>
    <property type="match status" value="1"/>
</dbReference>
<feature type="binding site" evidence="17">
    <location>
        <begin position="406"/>
        <end position="410"/>
    </location>
    <ligand>
        <name>AMP</name>
        <dbReference type="ChEBI" id="CHEBI:456215"/>
    </ligand>
</feature>
<comment type="similarity">
    <text evidence="17">Belongs to the NnrD/CARKD family.</text>
</comment>
<dbReference type="InterPro" id="IPR004443">
    <property type="entry name" value="YjeF_N_dom"/>
</dbReference>
<gene>
    <name evidence="18" type="primary">nnrE</name>
    <name evidence="17" type="synonym">nnrD</name>
    <name evidence="22" type="ORF">SAMN02745129_3364</name>
</gene>
<dbReference type="InterPro" id="IPR029056">
    <property type="entry name" value="Ribokinase-like"/>
</dbReference>
<evidence type="ECO:0000256" key="15">
    <source>
        <dbReference type="ARBA" id="ARBA00048238"/>
    </source>
</evidence>
<feature type="binding site" evidence="18">
    <location>
        <position position="129"/>
    </location>
    <ligand>
        <name>K(+)</name>
        <dbReference type="ChEBI" id="CHEBI:29103"/>
    </ligand>
</feature>
<keyword evidence="13" id="KW-0511">Multifunctional enzyme</keyword>
<keyword evidence="23" id="KW-1185">Reference proteome</keyword>
<evidence type="ECO:0000259" key="20">
    <source>
        <dbReference type="PROSITE" id="PS51383"/>
    </source>
</evidence>
<keyword evidence="8 17" id="KW-0521">NADP</keyword>
<feature type="binding site" evidence="17">
    <location>
        <position position="369"/>
    </location>
    <ligand>
        <name>(6S)-NADPHX</name>
        <dbReference type="ChEBI" id="CHEBI:64076"/>
    </ligand>
</feature>
<dbReference type="PANTHER" id="PTHR12592:SF0">
    <property type="entry name" value="ATP-DEPENDENT (S)-NAD(P)H-HYDRATE DEHYDRATASE"/>
    <property type="match status" value="1"/>
</dbReference>
<feature type="binding site" evidence="17">
    <location>
        <position position="323"/>
    </location>
    <ligand>
        <name>(6S)-NADPHX</name>
        <dbReference type="ChEBI" id="CHEBI:64076"/>
    </ligand>
</feature>
<dbReference type="GO" id="GO:0046496">
    <property type="term" value="P:nicotinamide nucleotide metabolic process"/>
    <property type="evidence" value="ECO:0007669"/>
    <property type="project" value="UniProtKB-UniRule"/>
</dbReference>
<comment type="cofactor">
    <cofactor evidence="18 19">
        <name>K(+)</name>
        <dbReference type="ChEBI" id="CHEBI:29103"/>
    </cofactor>
    <text evidence="18 19">Binds 1 potassium ion per subunit.</text>
</comment>
<accession>A0A1M5XA92</accession>
<evidence type="ECO:0000256" key="6">
    <source>
        <dbReference type="ARBA" id="ARBA00022741"/>
    </source>
</evidence>
<evidence type="ECO:0000256" key="7">
    <source>
        <dbReference type="ARBA" id="ARBA00022840"/>
    </source>
</evidence>
<dbReference type="Gene3D" id="3.40.50.10260">
    <property type="entry name" value="YjeF N-terminal domain"/>
    <property type="match status" value="1"/>
</dbReference>
<comment type="similarity">
    <text evidence="3 19">In the N-terminal section; belongs to the NnrE/AIBP family.</text>
</comment>
<comment type="catalytic activity">
    <reaction evidence="15 17 19">
        <text>(6S)-NADHX + ADP = AMP + phosphate + NADH + H(+)</text>
        <dbReference type="Rhea" id="RHEA:32223"/>
        <dbReference type="ChEBI" id="CHEBI:15378"/>
        <dbReference type="ChEBI" id="CHEBI:43474"/>
        <dbReference type="ChEBI" id="CHEBI:57945"/>
        <dbReference type="ChEBI" id="CHEBI:64074"/>
        <dbReference type="ChEBI" id="CHEBI:456215"/>
        <dbReference type="ChEBI" id="CHEBI:456216"/>
        <dbReference type="EC" id="4.2.1.136"/>
    </reaction>
</comment>
<comment type="function">
    <text evidence="14 19">Bifunctional enzyme that catalyzes the epimerization of the S- and R-forms of NAD(P)HX and the dehydration of the S-form of NAD(P)HX at the expense of ADP, which is converted to AMP. This allows the repair of both epimers of NAD(P)HX, a damaged form of NAD(P)H that is a result of enzymatic or heat-dependent hydration.</text>
</comment>
<feature type="binding site" evidence="17">
    <location>
        <position position="263"/>
    </location>
    <ligand>
        <name>(6S)-NADPHX</name>
        <dbReference type="ChEBI" id="CHEBI:64076"/>
    </ligand>
</feature>
<comment type="similarity">
    <text evidence="18">Belongs to the NnrE/AIBP family.</text>
</comment>
<keyword evidence="10 17" id="KW-0520">NAD</keyword>
<comment type="subunit">
    <text evidence="17">Homotetramer.</text>
</comment>
<evidence type="ECO:0000256" key="13">
    <source>
        <dbReference type="ARBA" id="ARBA00023268"/>
    </source>
</evidence>
<dbReference type="EMBL" id="FQXG01000005">
    <property type="protein sequence ID" value="SHH96562.1"/>
    <property type="molecule type" value="Genomic_DNA"/>
</dbReference>
<evidence type="ECO:0000259" key="21">
    <source>
        <dbReference type="PROSITE" id="PS51385"/>
    </source>
</evidence>
<evidence type="ECO:0000256" key="11">
    <source>
        <dbReference type="ARBA" id="ARBA00023235"/>
    </source>
</evidence>
<dbReference type="PROSITE" id="PS51385">
    <property type="entry name" value="YJEF_N"/>
    <property type="match status" value="1"/>
</dbReference>
<evidence type="ECO:0000256" key="16">
    <source>
        <dbReference type="ARBA" id="ARBA00049209"/>
    </source>
</evidence>
<dbReference type="NCBIfam" id="TIGR00196">
    <property type="entry name" value="yjeF_cterm"/>
    <property type="match status" value="1"/>
</dbReference>
<evidence type="ECO:0000256" key="18">
    <source>
        <dbReference type="HAMAP-Rule" id="MF_01966"/>
    </source>
</evidence>
<comment type="caution">
    <text evidence="18">Lacks conserved residue(s) required for the propagation of feature annotation.</text>
</comment>
<dbReference type="PANTHER" id="PTHR12592">
    <property type="entry name" value="ATP-DEPENDENT (S)-NAD(P)H-HYDRATE DEHYDRATASE FAMILY MEMBER"/>
    <property type="match status" value="1"/>
</dbReference>
<evidence type="ECO:0000256" key="12">
    <source>
        <dbReference type="ARBA" id="ARBA00023239"/>
    </source>
</evidence>
<comment type="function">
    <text evidence="18">Catalyzes the epimerization of the S- and R-forms of NAD(P)HX, a damaged form of NAD(P)H that is a result of enzymatic or heat-dependent hydration. This is a prerequisite for the S-specific NAD(P)H-hydrate dehydratase to allow the repair of both epimers of NAD(P)HX.</text>
</comment>
<dbReference type="STRING" id="299255.SAMN02745129_3364"/>
<dbReference type="PIRSF" id="PIRSF017184">
    <property type="entry name" value="Nnr"/>
    <property type="match status" value="1"/>
</dbReference>
<dbReference type="EC" id="5.1.99.6" evidence="19"/>
<dbReference type="InterPro" id="IPR036652">
    <property type="entry name" value="YjeF_N_dom_sf"/>
</dbReference>
<dbReference type="Pfam" id="PF03853">
    <property type="entry name" value="YjeF_N"/>
    <property type="match status" value="1"/>
</dbReference>
<evidence type="ECO:0000256" key="3">
    <source>
        <dbReference type="ARBA" id="ARBA00006001"/>
    </source>
</evidence>
<dbReference type="PROSITE" id="PS51383">
    <property type="entry name" value="YJEF_C_3"/>
    <property type="match status" value="1"/>
</dbReference>
<dbReference type="GO" id="GO:0005524">
    <property type="term" value="F:ATP binding"/>
    <property type="evidence" value="ECO:0007669"/>
    <property type="project" value="UniProtKB-UniRule"/>
</dbReference>
<dbReference type="NCBIfam" id="TIGR00197">
    <property type="entry name" value="yjeF_nterm"/>
    <property type="match status" value="1"/>
</dbReference>
<dbReference type="GO" id="GO:0052856">
    <property type="term" value="F:NAD(P)HX epimerase activity"/>
    <property type="evidence" value="ECO:0007669"/>
    <property type="project" value="UniProtKB-UniRule"/>
</dbReference>
<dbReference type="GO" id="GO:0110051">
    <property type="term" value="P:metabolite repair"/>
    <property type="evidence" value="ECO:0007669"/>
    <property type="project" value="TreeGrafter"/>
</dbReference>
<dbReference type="SUPFAM" id="SSF53613">
    <property type="entry name" value="Ribokinase-like"/>
    <property type="match status" value="1"/>
</dbReference>
<dbReference type="GO" id="GO:0046872">
    <property type="term" value="F:metal ion binding"/>
    <property type="evidence" value="ECO:0007669"/>
    <property type="project" value="UniProtKB-UniRule"/>
</dbReference>
<comment type="cofactor">
    <cofactor evidence="17">
        <name>Mg(2+)</name>
        <dbReference type="ChEBI" id="CHEBI:18420"/>
    </cofactor>
</comment>
<keyword evidence="12 17" id="KW-0456">Lyase</keyword>
<comment type="catalytic activity">
    <reaction evidence="2 18 19">
        <text>(6R)-NADPHX = (6S)-NADPHX</text>
        <dbReference type="Rhea" id="RHEA:32227"/>
        <dbReference type="ChEBI" id="CHEBI:64076"/>
        <dbReference type="ChEBI" id="CHEBI:64077"/>
        <dbReference type="EC" id="5.1.99.6"/>
    </reaction>
</comment>
<protein>
    <recommendedName>
        <fullName evidence="19">Bifunctional NAD(P)H-hydrate repair enzyme</fullName>
    </recommendedName>
    <alternativeName>
        <fullName evidence="19">Nicotinamide nucleotide repair protein</fullName>
    </alternativeName>
    <domain>
        <recommendedName>
            <fullName evidence="19">ADP-dependent (S)-NAD(P)H-hydrate dehydratase</fullName>
            <ecNumber evidence="19">4.2.1.136</ecNumber>
        </recommendedName>
        <alternativeName>
            <fullName evidence="19">ADP-dependent NAD(P)HX dehydratase</fullName>
        </alternativeName>
    </domain>
    <domain>
        <recommendedName>
            <fullName evidence="19">NAD(P)H-hydrate epimerase</fullName>
            <ecNumber evidence="19">5.1.99.6</ecNumber>
        </recommendedName>
    </domain>
</protein>
<keyword evidence="5 18" id="KW-0479">Metal-binding</keyword>
<evidence type="ECO:0000256" key="8">
    <source>
        <dbReference type="ARBA" id="ARBA00022857"/>
    </source>
</evidence>
<dbReference type="CDD" id="cd01171">
    <property type="entry name" value="YXKO-related"/>
    <property type="match status" value="1"/>
</dbReference>
<feature type="binding site" evidence="17">
    <location>
        <position position="436"/>
    </location>
    <ligand>
        <name>(6S)-NADPHX</name>
        <dbReference type="ChEBI" id="CHEBI:64076"/>
    </ligand>
</feature>
<dbReference type="GO" id="GO:0052855">
    <property type="term" value="F:ADP-dependent NAD(P)H-hydrate dehydratase activity"/>
    <property type="evidence" value="ECO:0007669"/>
    <property type="project" value="UniProtKB-UniRule"/>
</dbReference>
<keyword evidence="6 17" id="KW-0547">Nucleotide-binding</keyword>
<evidence type="ECO:0000256" key="5">
    <source>
        <dbReference type="ARBA" id="ARBA00022723"/>
    </source>
</evidence>
<evidence type="ECO:0000256" key="9">
    <source>
        <dbReference type="ARBA" id="ARBA00022958"/>
    </source>
</evidence>
<feature type="binding site" evidence="18">
    <location>
        <position position="67"/>
    </location>
    <ligand>
        <name>K(+)</name>
        <dbReference type="ChEBI" id="CHEBI:29103"/>
    </ligand>
</feature>
<dbReference type="Gene3D" id="3.40.1190.20">
    <property type="match status" value="1"/>
</dbReference>
<comment type="similarity">
    <text evidence="4 19">In the C-terminal section; belongs to the NnrD/CARKD family.</text>
</comment>
<evidence type="ECO:0000256" key="1">
    <source>
        <dbReference type="ARBA" id="ARBA00000013"/>
    </source>
</evidence>
<comment type="function">
    <text evidence="17">Catalyzes the dehydration of the S-form of NAD(P)HX at the expense of ADP, which is converted to AMP. Together with NAD(P)HX epimerase, which catalyzes the epimerization of the S- and R-forms, the enzyme allows the repair of both epimers of NAD(P)HX, a damaged form of NAD(P)H that is a result of enzymatic or heat-dependent hydration.</text>
</comment>
<dbReference type="Pfam" id="PF01256">
    <property type="entry name" value="Carb_kinase"/>
    <property type="match status" value="1"/>
</dbReference>
<keyword evidence="9 18" id="KW-0630">Potassium</keyword>
<dbReference type="Proteomes" id="UP000184268">
    <property type="component" value="Unassembled WGS sequence"/>
</dbReference>
<reference evidence="22 23" key="1">
    <citation type="submission" date="2016-11" db="EMBL/GenBank/DDBJ databases">
        <authorList>
            <person name="Jaros S."/>
            <person name="Januszkiewicz K."/>
            <person name="Wedrychowicz H."/>
        </authorList>
    </citation>
    <scope>NUCLEOTIDE SEQUENCE [LARGE SCALE GENOMIC DNA]</scope>
    <source>
        <strain evidence="22 23">DSM 16917</strain>
    </source>
</reference>
<dbReference type="AlphaFoldDB" id="A0A1M5XA92"/>
<feature type="domain" description="YjeF N-terminal" evidence="21">
    <location>
        <begin position="18"/>
        <end position="219"/>
    </location>
</feature>
<keyword evidence="11 18" id="KW-0413">Isomerase</keyword>
<evidence type="ECO:0000256" key="4">
    <source>
        <dbReference type="ARBA" id="ARBA00009524"/>
    </source>
</evidence>
<feature type="domain" description="YjeF C-terminal" evidence="20">
    <location>
        <begin position="228"/>
        <end position="494"/>
    </location>
</feature>
<evidence type="ECO:0000256" key="14">
    <source>
        <dbReference type="ARBA" id="ARBA00025153"/>
    </source>
</evidence>
<comment type="catalytic activity">
    <reaction evidence="16 17 19">
        <text>(6S)-NADPHX + ADP = AMP + phosphate + NADPH + H(+)</text>
        <dbReference type="Rhea" id="RHEA:32235"/>
        <dbReference type="ChEBI" id="CHEBI:15378"/>
        <dbReference type="ChEBI" id="CHEBI:43474"/>
        <dbReference type="ChEBI" id="CHEBI:57783"/>
        <dbReference type="ChEBI" id="CHEBI:64076"/>
        <dbReference type="ChEBI" id="CHEBI:456215"/>
        <dbReference type="ChEBI" id="CHEBI:456216"/>
        <dbReference type="EC" id="4.2.1.136"/>
    </reaction>
</comment>
<dbReference type="InterPro" id="IPR030677">
    <property type="entry name" value="Nnr"/>
</dbReference>
<dbReference type="HAMAP" id="MF_01966">
    <property type="entry name" value="NADHX_epimerase"/>
    <property type="match status" value="1"/>
</dbReference>
<organism evidence="22 23">
    <name type="scientific">Ferrimonas marina</name>
    <dbReference type="NCBI Taxonomy" id="299255"/>
    <lineage>
        <taxon>Bacteria</taxon>
        <taxon>Pseudomonadati</taxon>
        <taxon>Pseudomonadota</taxon>
        <taxon>Gammaproteobacteria</taxon>
        <taxon>Alteromonadales</taxon>
        <taxon>Ferrimonadaceae</taxon>
        <taxon>Ferrimonas</taxon>
    </lineage>
</organism>
<comment type="catalytic activity">
    <reaction evidence="1 18 19">
        <text>(6R)-NADHX = (6S)-NADHX</text>
        <dbReference type="Rhea" id="RHEA:32215"/>
        <dbReference type="ChEBI" id="CHEBI:64074"/>
        <dbReference type="ChEBI" id="CHEBI:64075"/>
        <dbReference type="EC" id="5.1.99.6"/>
    </reaction>
</comment>
<dbReference type="OrthoDB" id="9806925at2"/>
<feature type="binding site" evidence="18">
    <location>
        <position position="165"/>
    </location>
    <ligand>
        <name>K(+)</name>
        <dbReference type="ChEBI" id="CHEBI:29103"/>
    </ligand>
</feature>